<evidence type="ECO:0000256" key="3">
    <source>
        <dbReference type="SAM" id="SignalP"/>
    </source>
</evidence>
<dbReference type="Proteomes" id="UP000324832">
    <property type="component" value="Unassembled WGS sequence"/>
</dbReference>
<dbReference type="InterPro" id="IPR001881">
    <property type="entry name" value="EGF-like_Ca-bd_dom"/>
</dbReference>
<reference evidence="5 6" key="1">
    <citation type="submission" date="2017-07" db="EMBL/GenBank/DDBJ databases">
        <authorList>
            <person name="Talla V."/>
            <person name="Backstrom N."/>
        </authorList>
    </citation>
    <scope>NUCLEOTIDE SEQUENCE [LARGE SCALE GENOMIC DNA]</scope>
</reference>
<feature type="signal peptide" evidence="3">
    <location>
        <begin position="1"/>
        <end position="25"/>
    </location>
</feature>
<protein>
    <recommendedName>
        <fullName evidence="4">EGF-like calcium-binding domain-containing protein</fullName>
    </recommendedName>
</protein>
<evidence type="ECO:0000313" key="6">
    <source>
        <dbReference type="Proteomes" id="UP000324832"/>
    </source>
</evidence>
<dbReference type="PROSITE" id="PS01187">
    <property type="entry name" value="EGF_CA"/>
    <property type="match status" value="1"/>
</dbReference>
<feature type="domain" description="EGF-like calcium-binding" evidence="4">
    <location>
        <begin position="141"/>
        <end position="186"/>
    </location>
</feature>
<organism evidence="5 6">
    <name type="scientific">Leptidea sinapis</name>
    <dbReference type="NCBI Taxonomy" id="189913"/>
    <lineage>
        <taxon>Eukaryota</taxon>
        <taxon>Metazoa</taxon>
        <taxon>Ecdysozoa</taxon>
        <taxon>Arthropoda</taxon>
        <taxon>Hexapoda</taxon>
        <taxon>Insecta</taxon>
        <taxon>Pterygota</taxon>
        <taxon>Neoptera</taxon>
        <taxon>Endopterygota</taxon>
        <taxon>Lepidoptera</taxon>
        <taxon>Glossata</taxon>
        <taxon>Ditrysia</taxon>
        <taxon>Papilionoidea</taxon>
        <taxon>Pieridae</taxon>
        <taxon>Dismorphiinae</taxon>
        <taxon>Leptidea</taxon>
    </lineage>
</organism>
<dbReference type="InterPro" id="IPR006212">
    <property type="entry name" value="Furin_repeat"/>
</dbReference>
<dbReference type="SMART" id="SM00261">
    <property type="entry name" value="FU"/>
    <property type="match status" value="2"/>
</dbReference>
<dbReference type="Pfam" id="PF11938">
    <property type="entry name" value="DUF3456"/>
    <property type="match status" value="1"/>
</dbReference>
<feature type="non-terminal residue" evidence="5">
    <location>
        <position position="196"/>
    </location>
</feature>
<dbReference type="InterPro" id="IPR018097">
    <property type="entry name" value="EGF_Ca-bd_CS"/>
</dbReference>
<keyword evidence="6" id="KW-1185">Reference proteome</keyword>
<dbReference type="EMBL" id="FZQP02000005">
    <property type="protein sequence ID" value="VVC86652.1"/>
    <property type="molecule type" value="Genomic_DNA"/>
</dbReference>
<dbReference type="InterPro" id="IPR021852">
    <property type="entry name" value="DUF3456"/>
</dbReference>
<evidence type="ECO:0000256" key="2">
    <source>
        <dbReference type="ARBA" id="ARBA00023157"/>
    </source>
</evidence>
<dbReference type="SUPFAM" id="SSF57184">
    <property type="entry name" value="Growth factor receptor domain"/>
    <property type="match status" value="1"/>
</dbReference>
<dbReference type="CDD" id="cd00064">
    <property type="entry name" value="FU"/>
    <property type="match status" value="2"/>
</dbReference>
<evidence type="ECO:0000259" key="4">
    <source>
        <dbReference type="SMART" id="SM00179"/>
    </source>
</evidence>
<keyword evidence="1" id="KW-0106">Calcium</keyword>
<gene>
    <name evidence="5" type="ORF">LSINAPIS_LOCUS433</name>
</gene>
<evidence type="ECO:0000313" key="5">
    <source>
        <dbReference type="EMBL" id="VVC86652.1"/>
    </source>
</evidence>
<dbReference type="Gene3D" id="2.10.220.10">
    <property type="entry name" value="Hormone Receptor, Insulin-like Growth Factor Receptor 1, Chain A, domain 2"/>
    <property type="match status" value="1"/>
</dbReference>
<keyword evidence="3" id="KW-0732">Signal</keyword>
<accession>A0A5E4PMU5</accession>
<dbReference type="GO" id="GO:0005509">
    <property type="term" value="F:calcium ion binding"/>
    <property type="evidence" value="ECO:0007669"/>
    <property type="project" value="InterPro"/>
</dbReference>
<name>A0A5E4PMU5_9NEOP</name>
<proteinExistence type="predicted"/>
<dbReference type="AlphaFoldDB" id="A0A5E4PMU5"/>
<feature type="chain" id="PRO_5022764864" description="EGF-like calcium-binding domain-containing protein" evidence="3">
    <location>
        <begin position="26"/>
        <end position="196"/>
    </location>
</feature>
<keyword evidence="2" id="KW-1015">Disulfide bond</keyword>
<dbReference type="SMART" id="SM00179">
    <property type="entry name" value="EGF_CA"/>
    <property type="match status" value="1"/>
</dbReference>
<dbReference type="InterPro" id="IPR009030">
    <property type="entry name" value="Growth_fac_rcpt_cys_sf"/>
</dbReference>
<sequence length="196" mass="22451">MFTINKVVLITYYLIFVLSSYNLQAQKNHSKKLSECRRCKIYSDSFNNWFEKTSRGKFEGGDAAWEEAKLKSYSRSEVRLVEIQENLCSELNHYKDECYSLAEEVEAFPCHKSCDKCYGEGNKNCIDCALGWKLEDGMCTDINECSLNNIVCSSDQFCINNEGSFYCKPCDRTCDKCSGYGPHACTECKPGHQLWS</sequence>
<evidence type="ECO:0000256" key="1">
    <source>
        <dbReference type="ARBA" id="ARBA00022837"/>
    </source>
</evidence>